<dbReference type="CDD" id="cd07177">
    <property type="entry name" value="terB_like"/>
    <property type="match status" value="1"/>
</dbReference>
<dbReference type="InterPro" id="IPR007791">
    <property type="entry name" value="DjlA_N"/>
</dbReference>
<dbReference type="SUPFAM" id="SSF158682">
    <property type="entry name" value="TerB-like"/>
    <property type="match status" value="1"/>
</dbReference>
<dbReference type="OrthoDB" id="1261251at2"/>
<dbReference type="AlphaFoldDB" id="A0A5C6EIC8"/>
<dbReference type="EMBL" id="SJPX01000005">
    <property type="protein sequence ID" value="TWU47837.1"/>
    <property type="molecule type" value="Genomic_DNA"/>
</dbReference>
<name>A0A5C6EIC8_9BACT</name>
<comment type="caution">
    <text evidence="2">The sequence shown here is derived from an EMBL/GenBank/DDBJ whole genome shotgun (WGS) entry which is preliminary data.</text>
</comment>
<sequence length="205" mass="23234">MILIGTMNLTRTRERGNFYCPGCRVPQTHRLRARRPWLTLYFIPTIPIGNAEVFVQCDQCKQTWDPTVLDMDQETHEAAEAVKFLDEALRAAILVTLVDGTISEPEIQSLIEIASYMQDRDVDRDEIGHLCSIAQQNKIEAVNYVLTVSIRWNQKQKRQALQAMFLAATAEGEMTDKKVKTLAKMQELLGMTDAEYQDAIEAALG</sequence>
<feature type="domain" description="Co-chaperone DjlA N-terminal" evidence="1">
    <location>
        <begin position="92"/>
        <end position="199"/>
    </location>
</feature>
<protein>
    <submittedName>
        <fullName evidence="2">Tellurite resistance protein TerB</fullName>
    </submittedName>
</protein>
<dbReference type="Pfam" id="PF05099">
    <property type="entry name" value="TerB"/>
    <property type="match status" value="1"/>
</dbReference>
<evidence type="ECO:0000313" key="2">
    <source>
        <dbReference type="EMBL" id="TWU47837.1"/>
    </source>
</evidence>
<reference evidence="2 3" key="1">
    <citation type="submission" date="2019-02" db="EMBL/GenBank/DDBJ databases">
        <title>Deep-cultivation of Planctomycetes and their phenomic and genomic characterization uncovers novel biology.</title>
        <authorList>
            <person name="Wiegand S."/>
            <person name="Jogler M."/>
            <person name="Boedeker C."/>
            <person name="Pinto D."/>
            <person name="Vollmers J."/>
            <person name="Rivas-Marin E."/>
            <person name="Kohn T."/>
            <person name="Peeters S.H."/>
            <person name="Heuer A."/>
            <person name="Rast P."/>
            <person name="Oberbeckmann S."/>
            <person name="Bunk B."/>
            <person name="Jeske O."/>
            <person name="Meyerdierks A."/>
            <person name="Storesund J.E."/>
            <person name="Kallscheuer N."/>
            <person name="Luecker S."/>
            <person name="Lage O.M."/>
            <person name="Pohl T."/>
            <person name="Merkel B.J."/>
            <person name="Hornburger P."/>
            <person name="Mueller R.-W."/>
            <person name="Bruemmer F."/>
            <person name="Labrenz M."/>
            <person name="Spormann A.M."/>
            <person name="Op Den Camp H."/>
            <person name="Overmann J."/>
            <person name="Amann R."/>
            <person name="Jetten M.S.M."/>
            <person name="Mascher T."/>
            <person name="Medema M.H."/>
            <person name="Devos D.P."/>
            <person name="Kaster A.-K."/>
            <person name="Ovreas L."/>
            <person name="Rohde M."/>
            <person name="Galperin M.Y."/>
            <person name="Jogler C."/>
        </authorList>
    </citation>
    <scope>NUCLEOTIDE SEQUENCE [LARGE SCALE GENOMIC DNA]</scope>
    <source>
        <strain evidence="2 3">Poly59</strain>
    </source>
</reference>
<organism evidence="2 3">
    <name type="scientific">Rubripirellula reticaptiva</name>
    <dbReference type="NCBI Taxonomy" id="2528013"/>
    <lineage>
        <taxon>Bacteria</taxon>
        <taxon>Pseudomonadati</taxon>
        <taxon>Planctomycetota</taxon>
        <taxon>Planctomycetia</taxon>
        <taxon>Pirellulales</taxon>
        <taxon>Pirellulaceae</taxon>
        <taxon>Rubripirellula</taxon>
    </lineage>
</organism>
<accession>A0A5C6EIC8</accession>
<evidence type="ECO:0000313" key="3">
    <source>
        <dbReference type="Proteomes" id="UP000317977"/>
    </source>
</evidence>
<dbReference type="InterPro" id="IPR029024">
    <property type="entry name" value="TerB-like"/>
</dbReference>
<dbReference type="Gene3D" id="1.10.3680.10">
    <property type="entry name" value="TerB-like"/>
    <property type="match status" value="1"/>
</dbReference>
<gene>
    <name evidence="2" type="ORF">Poly59_46790</name>
</gene>
<keyword evidence="3" id="KW-1185">Reference proteome</keyword>
<dbReference type="Proteomes" id="UP000317977">
    <property type="component" value="Unassembled WGS sequence"/>
</dbReference>
<evidence type="ECO:0000259" key="1">
    <source>
        <dbReference type="Pfam" id="PF05099"/>
    </source>
</evidence>
<proteinExistence type="predicted"/>